<protein>
    <submittedName>
        <fullName evidence="1">Uncharacterized protein</fullName>
    </submittedName>
</protein>
<accession>A0A371ERQ9</accession>
<comment type="caution">
    <text evidence="1">The sequence shown here is derived from an EMBL/GenBank/DDBJ whole genome shotgun (WGS) entry which is preliminary data.</text>
</comment>
<feature type="non-terminal residue" evidence="1">
    <location>
        <position position="207"/>
    </location>
</feature>
<evidence type="ECO:0000313" key="1">
    <source>
        <dbReference type="EMBL" id="RDX68747.1"/>
    </source>
</evidence>
<keyword evidence="2" id="KW-1185">Reference proteome</keyword>
<feature type="non-terminal residue" evidence="1">
    <location>
        <position position="1"/>
    </location>
</feature>
<name>A0A371ERQ9_MUCPR</name>
<dbReference type="Proteomes" id="UP000257109">
    <property type="component" value="Unassembled WGS sequence"/>
</dbReference>
<dbReference type="EMBL" id="QJKJ01012411">
    <property type="protein sequence ID" value="RDX68747.1"/>
    <property type="molecule type" value="Genomic_DNA"/>
</dbReference>
<evidence type="ECO:0000313" key="2">
    <source>
        <dbReference type="Proteomes" id="UP000257109"/>
    </source>
</evidence>
<dbReference type="AlphaFoldDB" id="A0A371ERQ9"/>
<gene>
    <name evidence="1" type="ORF">CR513_52228</name>
</gene>
<reference evidence="1" key="1">
    <citation type="submission" date="2018-05" db="EMBL/GenBank/DDBJ databases">
        <title>Draft genome of Mucuna pruriens seed.</title>
        <authorList>
            <person name="Nnadi N.E."/>
            <person name="Vos R."/>
            <person name="Hasami M.H."/>
            <person name="Devisetty U.K."/>
            <person name="Aguiy J.C."/>
        </authorList>
    </citation>
    <scope>NUCLEOTIDE SEQUENCE [LARGE SCALE GENOMIC DNA]</scope>
    <source>
        <strain evidence="1">JCA_2017</strain>
    </source>
</reference>
<proteinExistence type="predicted"/>
<sequence length="207" mass="24268">QLYRSLIFYFEFIKNNFHPQSFTYIVCHGLKFYFCTRSSNHILLFAPPIGLSSHPILWFCSIGTLEVLHPKFFVSLRRLSTYFLWEIKIPCVEYATSIPRKYFSFPNSFISNYVANFSFRVSFSISSSPLGMTEKTFTSLAPMCGSRQRVAGKENTMGDSSEDMKCYSPKTKMRIRQIKKLEAKLGERLERMEKKNKKDFDFIKRDT</sequence>
<organism evidence="1 2">
    <name type="scientific">Mucuna pruriens</name>
    <name type="common">Velvet bean</name>
    <name type="synonym">Dolichos pruriens</name>
    <dbReference type="NCBI Taxonomy" id="157652"/>
    <lineage>
        <taxon>Eukaryota</taxon>
        <taxon>Viridiplantae</taxon>
        <taxon>Streptophyta</taxon>
        <taxon>Embryophyta</taxon>
        <taxon>Tracheophyta</taxon>
        <taxon>Spermatophyta</taxon>
        <taxon>Magnoliopsida</taxon>
        <taxon>eudicotyledons</taxon>
        <taxon>Gunneridae</taxon>
        <taxon>Pentapetalae</taxon>
        <taxon>rosids</taxon>
        <taxon>fabids</taxon>
        <taxon>Fabales</taxon>
        <taxon>Fabaceae</taxon>
        <taxon>Papilionoideae</taxon>
        <taxon>50 kb inversion clade</taxon>
        <taxon>NPAAA clade</taxon>
        <taxon>indigoferoid/millettioid clade</taxon>
        <taxon>Phaseoleae</taxon>
        <taxon>Mucuna</taxon>
    </lineage>
</organism>